<dbReference type="GO" id="GO:0007165">
    <property type="term" value="P:signal transduction"/>
    <property type="evidence" value="ECO:0007669"/>
    <property type="project" value="InterPro"/>
</dbReference>
<dbReference type="SUPFAM" id="SSF158472">
    <property type="entry name" value="HAMP domain-like"/>
    <property type="match status" value="1"/>
</dbReference>
<dbReference type="InterPro" id="IPR043128">
    <property type="entry name" value="Rev_trsase/Diguanyl_cyclase"/>
</dbReference>
<dbReference type="Gene3D" id="3.30.450.20">
    <property type="entry name" value="PAS domain"/>
    <property type="match status" value="1"/>
</dbReference>
<dbReference type="SUPFAM" id="SSF55073">
    <property type="entry name" value="Nucleotide cyclase"/>
    <property type="match status" value="1"/>
</dbReference>
<dbReference type="Proteomes" id="UP000238081">
    <property type="component" value="Unassembled WGS sequence"/>
</dbReference>
<evidence type="ECO:0000259" key="8">
    <source>
        <dbReference type="PROSITE" id="PS50887"/>
    </source>
</evidence>
<dbReference type="PROSITE" id="PS50885">
    <property type="entry name" value="HAMP"/>
    <property type="match status" value="1"/>
</dbReference>
<name>A0A0A6PUA8_CLOBU</name>
<gene>
    <name evidence="9" type="ORF">AWN73_01190</name>
</gene>
<dbReference type="InterPro" id="IPR052163">
    <property type="entry name" value="DGC-Regulatory_Protein"/>
</dbReference>
<feature type="transmembrane region" description="Helical" evidence="6">
    <location>
        <begin position="12"/>
        <end position="32"/>
    </location>
</feature>
<dbReference type="SMART" id="SM00304">
    <property type="entry name" value="HAMP"/>
    <property type="match status" value="1"/>
</dbReference>
<dbReference type="InterPro" id="IPR029151">
    <property type="entry name" value="Sensor-like_sf"/>
</dbReference>
<sequence>MIAPNLKIKTKLPLFVAILSVVPILLLSFIIMELNTTSAMKNYQMIISNQAESSAKYISDFYNTQKNALIYSSNLSVYKKYLHSLNGTDSALNSSLFNDIIKLQQTAISTDNRINNIFLTDVNGKIVACPDKTKLGISLEDSKAYKDAKEKRMDTFQIIDENDKKEILIAYPVIDDDGSVIGSIFRLISIDEIDKHVNSSKIGSNGYIYILDQNYNVLSCNSNINITPFLESEQSKKIFKNIKKDALSYKSYFFEYNLEDTKTLASYHLIAGCSWIVVVAIPHSEINHSSFFINNIIILAATITGIVSLVLSLLFVKGITNPLESLIDNIDAVANGNLYCNYTYEGNDEFAQVYKAIKVMSNKLDISYKKLEESAKTDILTGLPNRTAIYDIMDKNINCTNQAAMLLDLDGFKNVNDSYGHDFGDAVLVSVANILKSFQDKHIYQARLGGDEFLIFISHFDKPDMVECLGQKIFEEISNIKTAIGKPISISVSIGIAFSDENDFDKQNLIKKADLAMYKVKRNGKSGVLVFNDTLKNE</sequence>
<evidence type="ECO:0000259" key="7">
    <source>
        <dbReference type="PROSITE" id="PS50885"/>
    </source>
</evidence>
<evidence type="ECO:0000256" key="3">
    <source>
        <dbReference type="ARBA" id="ARBA00022692"/>
    </source>
</evidence>
<dbReference type="Pfam" id="PF00990">
    <property type="entry name" value="GGDEF"/>
    <property type="match status" value="1"/>
</dbReference>
<evidence type="ECO:0000256" key="5">
    <source>
        <dbReference type="ARBA" id="ARBA00023136"/>
    </source>
</evidence>
<proteinExistence type="predicted"/>
<evidence type="ECO:0000313" key="9">
    <source>
        <dbReference type="EMBL" id="PPV18050.1"/>
    </source>
</evidence>
<dbReference type="RefSeq" id="WP_043661558.1">
    <property type="nucleotide sequence ID" value="NZ_JSEG01000001.1"/>
</dbReference>
<dbReference type="PANTHER" id="PTHR46663">
    <property type="entry name" value="DIGUANYLATE CYCLASE DGCT-RELATED"/>
    <property type="match status" value="1"/>
</dbReference>
<evidence type="ECO:0000256" key="2">
    <source>
        <dbReference type="ARBA" id="ARBA00022475"/>
    </source>
</evidence>
<dbReference type="Pfam" id="PF02743">
    <property type="entry name" value="dCache_1"/>
    <property type="match status" value="1"/>
</dbReference>
<dbReference type="Gene3D" id="3.30.70.270">
    <property type="match status" value="1"/>
</dbReference>
<protein>
    <submittedName>
        <fullName evidence="9">Diguanylate cyclase</fullName>
    </submittedName>
</protein>
<dbReference type="AlphaFoldDB" id="A0A0A6PUA8"/>
<dbReference type="SUPFAM" id="SSF103190">
    <property type="entry name" value="Sensory domain-like"/>
    <property type="match status" value="1"/>
</dbReference>
<feature type="domain" description="HAMP" evidence="7">
    <location>
        <begin position="317"/>
        <end position="369"/>
    </location>
</feature>
<dbReference type="Gene3D" id="6.10.340.10">
    <property type="match status" value="1"/>
</dbReference>
<dbReference type="InterPro" id="IPR029787">
    <property type="entry name" value="Nucleotide_cyclase"/>
</dbReference>
<dbReference type="PANTHER" id="PTHR46663:SF2">
    <property type="entry name" value="GGDEF DOMAIN-CONTAINING PROTEIN"/>
    <property type="match status" value="1"/>
</dbReference>
<keyword evidence="5 6" id="KW-0472">Membrane</keyword>
<dbReference type="GO" id="GO:0005886">
    <property type="term" value="C:plasma membrane"/>
    <property type="evidence" value="ECO:0007669"/>
    <property type="project" value="UniProtKB-SubCell"/>
</dbReference>
<evidence type="ECO:0000256" key="6">
    <source>
        <dbReference type="SAM" id="Phobius"/>
    </source>
</evidence>
<evidence type="ECO:0000313" key="10">
    <source>
        <dbReference type="Proteomes" id="UP000238081"/>
    </source>
</evidence>
<dbReference type="InterPro" id="IPR033479">
    <property type="entry name" value="dCache_1"/>
</dbReference>
<dbReference type="CDD" id="cd06225">
    <property type="entry name" value="HAMP"/>
    <property type="match status" value="1"/>
</dbReference>
<keyword evidence="4 6" id="KW-1133">Transmembrane helix</keyword>
<evidence type="ECO:0000256" key="1">
    <source>
        <dbReference type="ARBA" id="ARBA00004651"/>
    </source>
</evidence>
<dbReference type="InterPro" id="IPR003660">
    <property type="entry name" value="HAMP_dom"/>
</dbReference>
<dbReference type="PROSITE" id="PS50887">
    <property type="entry name" value="GGDEF"/>
    <property type="match status" value="1"/>
</dbReference>
<evidence type="ECO:0000256" key="4">
    <source>
        <dbReference type="ARBA" id="ARBA00022989"/>
    </source>
</evidence>
<keyword evidence="3 6" id="KW-0812">Transmembrane</keyword>
<organism evidence="9 10">
    <name type="scientific">Clostridium butyricum</name>
    <dbReference type="NCBI Taxonomy" id="1492"/>
    <lineage>
        <taxon>Bacteria</taxon>
        <taxon>Bacillati</taxon>
        <taxon>Bacillota</taxon>
        <taxon>Clostridia</taxon>
        <taxon>Eubacteriales</taxon>
        <taxon>Clostridiaceae</taxon>
        <taxon>Clostridium</taxon>
    </lineage>
</organism>
<keyword evidence="2" id="KW-1003">Cell membrane</keyword>
<dbReference type="SMART" id="SM00267">
    <property type="entry name" value="GGDEF"/>
    <property type="match status" value="1"/>
</dbReference>
<accession>A0A0A6PUA8</accession>
<dbReference type="EMBL" id="LRDH01000001">
    <property type="protein sequence ID" value="PPV18050.1"/>
    <property type="molecule type" value="Genomic_DNA"/>
</dbReference>
<reference evidence="9 10" key="1">
    <citation type="submission" date="2016-01" db="EMBL/GenBank/DDBJ databases">
        <title>Characterization of the Clostridium difficile lineages that are prevalent in Hong Kong and China.</title>
        <authorList>
            <person name="Kwok J.S.-L."/>
            <person name="Lam W.-Y."/>
            <person name="Ip M."/>
            <person name="Chan T.-F."/>
            <person name="Hawkey P.M."/>
            <person name="Tsui S.K.-W."/>
        </authorList>
    </citation>
    <scope>NUCLEOTIDE SEQUENCE [LARGE SCALE GENOMIC DNA]</scope>
    <source>
        <strain evidence="9 10">300064</strain>
    </source>
</reference>
<dbReference type="InterPro" id="IPR000160">
    <property type="entry name" value="GGDEF_dom"/>
</dbReference>
<dbReference type="CDD" id="cd12912">
    <property type="entry name" value="PDC2_MCP_like"/>
    <property type="match status" value="1"/>
</dbReference>
<feature type="transmembrane region" description="Helical" evidence="6">
    <location>
        <begin position="293"/>
        <end position="316"/>
    </location>
</feature>
<dbReference type="Pfam" id="PF00672">
    <property type="entry name" value="HAMP"/>
    <property type="match status" value="1"/>
</dbReference>
<dbReference type="NCBIfam" id="TIGR00254">
    <property type="entry name" value="GGDEF"/>
    <property type="match status" value="1"/>
</dbReference>
<feature type="domain" description="GGDEF" evidence="8">
    <location>
        <begin position="400"/>
        <end position="533"/>
    </location>
</feature>
<dbReference type="CDD" id="cd01949">
    <property type="entry name" value="GGDEF"/>
    <property type="match status" value="1"/>
</dbReference>
<comment type="caution">
    <text evidence="9">The sequence shown here is derived from an EMBL/GenBank/DDBJ whole genome shotgun (WGS) entry which is preliminary data.</text>
</comment>
<comment type="subcellular location">
    <subcellularLocation>
        <location evidence="1">Cell membrane</location>
        <topology evidence="1">Multi-pass membrane protein</topology>
    </subcellularLocation>
</comment>
<feature type="transmembrane region" description="Helical" evidence="6">
    <location>
        <begin position="264"/>
        <end position="281"/>
    </location>
</feature>